<dbReference type="PANTHER" id="PTHR12835">
    <property type="entry name" value="BIOTIN PROTEIN LIGASE"/>
    <property type="match status" value="1"/>
</dbReference>
<evidence type="ECO:0000259" key="6">
    <source>
        <dbReference type="PROSITE" id="PS51733"/>
    </source>
</evidence>
<dbReference type="SUPFAM" id="SSF50037">
    <property type="entry name" value="C-terminal domain of transcriptional repressors"/>
    <property type="match status" value="1"/>
</dbReference>
<evidence type="ECO:0000256" key="4">
    <source>
        <dbReference type="ARBA" id="ARBA00023267"/>
    </source>
</evidence>
<comment type="caution">
    <text evidence="7">The sequence shown here is derived from an EMBL/GenBank/DDBJ whole genome shotgun (WGS) entry which is preliminary data.</text>
</comment>
<dbReference type="SUPFAM" id="SSF55681">
    <property type="entry name" value="Class II aaRS and biotin synthetases"/>
    <property type="match status" value="1"/>
</dbReference>
<dbReference type="PANTHER" id="PTHR12835:SF5">
    <property type="entry name" value="BIOTIN--PROTEIN LIGASE"/>
    <property type="match status" value="1"/>
</dbReference>
<dbReference type="InterPro" id="IPR004408">
    <property type="entry name" value="Biotin_CoA_COase_ligase"/>
</dbReference>
<organism evidence="7 8">
    <name type="scientific">Microlunatus ginsengisoli</name>
    <dbReference type="NCBI Taxonomy" id="363863"/>
    <lineage>
        <taxon>Bacteria</taxon>
        <taxon>Bacillati</taxon>
        <taxon>Actinomycetota</taxon>
        <taxon>Actinomycetes</taxon>
        <taxon>Propionibacteriales</taxon>
        <taxon>Propionibacteriaceae</taxon>
        <taxon>Microlunatus</taxon>
    </lineage>
</organism>
<dbReference type="Pfam" id="PF02237">
    <property type="entry name" value="BPL_C"/>
    <property type="match status" value="1"/>
</dbReference>
<reference evidence="8" key="1">
    <citation type="journal article" date="2019" name="Int. J. Syst. Evol. Microbiol.">
        <title>The Global Catalogue of Microorganisms (GCM) 10K type strain sequencing project: providing services to taxonomists for standard genome sequencing and annotation.</title>
        <authorList>
            <consortium name="The Broad Institute Genomics Platform"/>
            <consortium name="The Broad Institute Genome Sequencing Center for Infectious Disease"/>
            <person name="Wu L."/>
            <person name="Ma J."/>
        </authorList>
    </citation>
    <scope>NUCLEOTIDE SEQUENCE [LARGE SCALE GENOMIC DNA]</scope>
    <source>
        <strain evidence="8">JCM 16929</strain>
    </source>
</reference>
<dbReference type="EC" id="6.3.4.15" evidence="5"/>
<keyword evidence="3" id="KW-0067">ATP-binding</keyword>
<feature type="domain" description="BPL/LPL catalytic" evidence="6">
    <location>
        <begin position="35"/>
        <end position="221"/>
    </location>
</feature>
<protein>
    <recommendedName>
        <fullName evidence="5">biotin--[biotin carboxyl-carrier protein] ligase</fullName>
        <ecNumber evidence="5">6.3.4.15</ecNumber>
    </recommendedName>
</protein>
<proteinExistence type="predicted"/>
<evidence type="ECO:0000313" key="8">
    <source>
        <dbReference type="Proteomes" id="UP001501490"/>
    </source>
</evidence>
<name>A0ABP6ZED2_9ACTN</name>
<dbReference type="InterPro" id="IPR004143">
    <property type="entry name" value="BPL_LPL_catalytic"/>
</dbReference>
<dbReference type="Proteomes" id="UP001501490">
    <property type="component" value="Unassembled WGS sequence"/>
</dbReference>
<dbReference type="InterPro" id="IPR045864">
    <property type="entry name" value="aa-tRNA-synth_II/BPL/LPL"/>
</dbReference>
<keyword evidence="8" id="KW-1185">Reference proteome</keyword>
<evidence type="ECO:0000256" key="2">
    <source>
        <dbReference type="ARBA" id="ARBA00022741"/>
    </source>
</evidence>
<dbReference type="EMBL" id="BAABAB010000005">
    <property type="protein sequence ID" value="GAA3606998.1"/>
    <property type="molecule type" value="Genomic_DNA"/>
</dbReference>
<accession>A0ABP6ZED2</accession>
<dbReference type="GO" id="GO:0016874">
    <property type="term" value="F:ligase activity"/>
    <property type="evidence" value="ECO:0007669"/>
    <property type="project" value="UniProtKB-KW"/>
</dbReference>
<dbReference type="Gene3D" id="2.30.30.100">
    <property type="match status" value="1"/>
</dbReference>
<dbReference type="Gene3D" id="3.30.930.10">
    <property type="entry name" value="Bira Bifunctional Protein, Domain 2"/>
    <property type="match status" value="1"/>
</dbReference>
<dbReference type="PROSITE" id="PS51733">
    <property type="entry name" value="BPL_LPL_CATALYTIC"/>
    <property type="match status" value="1"/>
</dbReference>
<dbReference type="Pfam" id="PF03099">
    <property type="entry name" value="BPL_LplA_LipB"/>
    <property type="match status" value="1"/>
</dbReference>
<keyword evidence="1 7" id="KW-0436">Ligase</keyword>
<dbReference type="InterPro" id="IPR008988">
    <property type="entry name" value="Transcriptional_repressor_C"/>
</dbReference>
<sequence length="287" mass="30066">MHGIRRRTADPSSAGREGYCRRVTTIDGGWLSSELVRPGSLWRSIEVLAETGSTNADLAAAARSGAASPGSVLVSGYQSAGRGRQGRQWSAPPGTSVAISLLVAPHDIPVQRWSWLSLLAGLAVVEGLRRICPVDARLKWPNDVLVGERKLCGILAERVETPHGPACVVGIGINVALGADQLPVPTATSLALLAPDAPTPSATRVVAAVLGAFELIFAEWERNSDDAAFAAAYVARSATIGRHVRVELTGDRAVEGVAEAIDTDGRLVVRTATGPRSFSAGDVTHLF</sequence>
<evidence type="ECO:0000313" key="7">
    <source>
        <dbReference type="EMBL" id="GAA3606998.1"/>
    </source>
</evidence>
<evidence type="ECO:0000256" key="3">
    <source>
        <dbReference type="ARBA" id="ARBA00022840"/>
    </source>
</evidence>
<evidence type="ECO:0000256" key="1">
    <source>
        <dbReference type="ARBA" id="ARBA00022598"/>
    </source>
</evidence>
<gene>
    <name evidence="7" type="ORF">GCM10022236_06000</name>
</gene>
<keyword evidence="2" id="KW-0547">Nucleotide-binding</keyword>
<dbReference type="InterPro" id="IPR003142">
    <property type="entry name" value="BPL_C"/>
</dbReference>
<dbReference type="CDD" id="cd16442">
    <property type="entry name" value="BPL"/>
    <property type="match status" value="1"/>
</dbReference>
<dbReference type="NCBIfam" id="TIGR00121">
    <property type="entry name" value="birA_ligase"/>
    <property type="match status" value="1"/>
</dbReference>
<evidence type="ECO:0000256" key="5">
    <source>
        <dbReference type="ARBA" id="ARBA00024227"/>
    </source>
</evidence>
<keyword evidence="4" id="KW-0092">Biotin</keyword>